<sequence length="180" mass="19844">MGNHSSAINDLPTPQSQLHNPVVLISDCFIHKIPVQLAMQGNDFIDATEKTLFSGLPSSTYWGRDTQYIDSEGQVVANTKAGVVYAGNTHDQPTAIFKSNPVKRKLTINMRNQQKVVVHMSSNRAAMFLEDKNRTKGLTCIAAFEKNSIWSMTLAAGVDVTLGIVVAKFLGENMAAYRWK</sequence>
<dbReference type="OrthoDB" id="60725at2759"/>
<reference evidence="2" key="2">
    <citation type="submission" date="2019-06" db="EMBL/GenBank/DDBJ databases">
        <title>Genomics analysis of Aphanomyces spp. identifies a new class of oomycete effector associated with host adaptation.</title>
        <authorList>
            <person name="Gaulin E."/>
        </authorList>
    </citation>
    <scope>NUCLEOTIDE SEQUENCE</scope>
    <source>
        <strain evidence="2">CBS 578.67</strain>
    </source>
</reference>
<organism evidence="3 4">
    <name type="scientific">Aphanomyces stellatus</name>
    <dbReference type="NCBI Taxonomy" id="120398"/>
    <lineage>
        <taxon>Eukaryota</taxon>
        <taxon>Sar</taxon>
        <taxon>Stramenopiles</taxon>
        <taxon>Oomycota</taxon>
        <taxon>Saprolegniomycetes</taxon>
        <taxon>Saprolegniales</taxon>
        <taxon>Verrucalvaceae</taxon>
        <taxon>Aphanomyces</taxon>
    </lineage>
</organism>
<proteinExistence type="predicted"/>
<gene>
    <name evidence="3" type="primary">Aste57867_25524</name>
    <name evidence="2" type="ORF">As57867_025445</name>
    <name evidence="3" type="ORF">ASTE57867_25524</name>
</gene>
<name>A0A485LTD4_9STRA</name>
<reference evidence="3 4" key="1">
    <citation type="submission" date="2019-03" db="EMBL/GenBank/DDBJ databases">
        <authorList>
            <person name="Gaulin E."/>
            <person name="Dumas B."/>
        </authorList>
    </citation>
    <scope>NUCLEOTIDE SEQUENCE [LARGE SCALE GENOMIC DNA]</scope>
    <source>
        <strain evidence="3">CBS 568.67</strain>
    </source>
</reference>
<dbReference type="AlphaFoldDB" id="A0A485LTD4"/>
<dbReference type="EMBL" id="VJMH01007544">
    <property type="protein sequence ID" value="KAF0682341.1"/>
    <property type="molecule type" value="Genomic_DNA"/>
</dbReference>
<keyword evidence="1" id="KW-0472">Membrane</keyword>
<feature type="transmembrane region" description="Helical" evidence="1">
    <location>
        <begin position="149"/>
        <end position="170"/>
    </location>
</feature>
<evidence type="ECO:0000313" key="2">
    <source>
        <dbReference type="EMBL" id="KAF0682341.1"/>
    </source>
</evidence>
<dbReference type="EMBL" id="CAADRA010007570">
    <property type="protein sequence ID" value="VFU02147.1"/>
    <property type="molecule type" value="Genomic_DNA"/>
</dbReference>
<evidence type="ECO:0000256" key="1">
    <source>
        <dbReference type="SAM" id="Phobius"/>
    </source>
</evidence>
<evidence type="ECO:0000313" key="3">
    <source>
        <dbReference type="EMBL" id="VFU02147.1"/>
    </source>
</evidence>
<keyword evidence="1" id="KW-0812">Transmembrane</keyword>
<evidence type="ECO:0000313" key="4">
    <source>
        <dbReference type="Proteomes" id="UP000332933"/>
    </source>
</evidence>
<keyword evidence="4" id="KW-1185">Reference proteome</keyword>
<dbReference type="Proteomes" id="UP000332933">
    <property type="component" value="Unassembled WGS sequence"/>
</dbReference>
<accession>A0A485LTD4</accession>
<protein>
    <submittedName>
        <fullName evidence="3">Aste57867_25524 protein</fullName>
    </submittedName>
</protein>
<keyword evidence="1" id="KW-1133">Transmembrane helix</keyword>